<dbReference type="PANTHER" id="PTHR10091:SF0">
    <property type="entry name" value="GALACTOSE MUTAROTASE"/>
    <property type="match status" value="1"/>
</dbReference>
<dbReference type="GO" id="GO:0004034">
    <property type="term" value="F:aldose 1-epimerase activity"/>
    <property type="evidence" value="ECO:0007669"/>
    <property type="project" value="UniProtKB-EC"/>
</dbReference>
<proteinExistence type="predicted"/>
<keyword evidence="1" id="KW-0413">Isomerase</keyword>
<sequence>ANGRRIDSVELTSTAGIRVRIITLGARIQSIYTPDRKGKLNDIVLGFSNPQAYVKYGNYFGASVGRYANRIAHGRFSLDGHVYHLSINDDGNSLHGGKVGFDKRIWTIDSVRSGKSASAVLSYVSPNGQEGYPGTLHVTATFTLSNSGELRIQYRATT</sequence>
<dbReference type="GO" id="GO:0030246">
    <property type="term" value="F:carbohydrate binding"/>
    <property type="evidence" value="ECO:0007669"/>
    <property type="project" value="InterPro"/>
</dbReference>
<name>T0YLT8_9ZZZZ</name>
<dbReference type="InterPro" id="IPR011013">
    <property type="entry name" value="Gal_mutarotase_sf_dom"/>
</dbReference>
<comment type="caution">
    <text evidence="1">The sequence shown here is derived from an EMBL/GenBank/DDBJ whole genome shotgun (WGS) entry which is preliminary data.</text>
</comment>
<reference evidence="1" key="2">
    <citation type="journal article" date="2014" name="ISME J.">
        <title>Microbial stratification in low pH oxic and suboxic macroscopic growths along an acid mine drainage.</title>
        <authorList>
            <person name="Mendez-Garcia C."/>
            <person name="Mesa V."/>
            <person name="Sprenger R.R."/>
            <person name="Richter M."/>
            <person name="Diez M.S."/>
            <person name="Solano J."/>
            <person name="Bargiela R."/>
            <person name="Golyshina O.V."/>
            <person name="Manteca A."/>
            <person name="Ramos J.L."/>
            <person name="Gallego J.R."/>
            <person name="Llorente I."/>
            <person name="Martins Dos Santos V.A."/>
            <person name="Jensen O.N."/>
            <person name="Pelaez A.I."/>
            <person name="Sanchez J."/>
            <person name="Ferrer M."/>
        </authorList>
    </citation>
    <scope>NUCLEOTIDE SEQUENCE</scope>
</reference>
<organism evidence="1">
    <name type="scientific">mine drainage metagenome</name>
    <dbReference type="NCBI Taxonomy" id="410659"/>
    <lineage>
        <taxon>unclassified sequences</taxon>
        <taxon>metagenomes</taxon>
        <taxon>ecological metagenomes</taxon>
    </lineage>
</organism>
<evidence type="ECO:0000313" key="1">
    <source>
        <dbReference type="EMBL" id="EQD32872.1"/>
    </source>
</evidence>
<dbReference type="EC" id="5.1.3.3" evidence="1"/>
<feature type="non-terminal residue" evidence="1">
    <location>
        <position position="158"/>
    </location>
</feature>
<dbReference type="InterPro" id="IPR014718">
    <property type="entry name" value="GH-type_carb-bd"/>
</dbReference>
<dbReference type="GO" id="GO:0033499">
    <property type="term" value="P:galactose catabolic process via UDP-galactose, Leloir pathway"/>
    <property type="evidence" value="ECO:0007669"/>
    <property type="project" value="TreeGrafter"/>
</dbReference>
<dbReference type="GO" id="GO:0006006">
    <property type="term" value="P:glucose metabolic process"/>
    <property type="evidence" value="ECO:0007669"/>
    <property type="project" value="TreeGrafter"/>
</dbReference>
<dbReference type="InterPro" id="IPR008183">
    <property type="entry name" value="Aldose_1/G6P_1-epimerase"/>
</dbReference>
<accession>T0YLT8</accession>
<feature type="non-terminal residue" evidence="1">
    <location>
        <position position="1"/>
    </location>
</feature>
<dbReference type="EMBL" id="AUZX01014158">
    <property type="protein sequence ID" value="EQD32872.1"/>
    <property type="molecule type" value="Genomic_DNA"/>
</dbReference>
<reference evidence="1" key="1">
    <citation type="submission" date="2013-08" db="EMBL/GenBank/DDBJ databases">
        <authorList>
            <person name="Mendez C."/>
            <person name="Richter M."/>
            <person name="Ferrer M."/>
            <person name="Sanchez J."/>
        </authorList>
    </citation>
    <scope>NUCLEOTIDE SEQUENCE</scope>
</reference>
<protein>
    <submittedName>
        <fullName evidence="1">Aldose 1-epimerase</fullName>
        <ecNumber evidence="1">5.1.3.3</ecNumber>
    </submittedName>
</protein>
<dbReference type="GO" id="GO:0005737">
    <property type="term" value="C:cytoplasm"/>
    <property type="evidence" value="ECO:0007669"/>
    <property type="project" value="TreeGrafter"/>
</dbReference>
<dbReference type="SUPFAM" id="SSF74650">
    <property type="entry name" value="Galactose mutarotase-like"/>
    <property type="match status" value="1"/>
</dbReference>
<dbReference type="PANTHER" id="PTHR10091">
    <property type="entry name" value="ALDOSE-1-EPIMERASE"/>
    <property type="match status" value="1"/>
</dbReference>
<dbReference type="Gene3D" id="2.70.98.10">
    <property type="match status" value="1"/>
</dbReference>
<dbReference type="AlphaFoldDB" id="T0YLT8"/>
<gene>
    <name evidence="1" type="ORF">B1A_19189</name>
</gene>
<dbReference type="Pfam" id="PF01263">
    <property type="entry name" value="Aldose_epim"/>
    <property type="match status" value="1"/>
</dbReference>